<evidence type="ECO:0000313" key="1">
    <source>
        <dbReference type="EMBL" id="KAF9415689.1"/>
    </source>
</evidence>
<dbReference type="PANTHER" id="PTHR35075:SF1">
    <property type="entry name" value="A-KINASE ANCHOR PROTEIN 14"/>
    <property type="match status" value="1"/>
</dbReference>
<organism evidence="1 2">
    <name type="scientific">Spodoptera exigua</name>
    <name type="common">Beet armyworm</name>
    <name type="synonym">Noctua fulgens</name>
    <dbReference type="NCBI Taxonomy" id="7107"/>
    <lineage>
        <taxon>Eukaryota</taxon>
        <taxon>Metazoa</taxon>
        <taxon>Ecdysozoa</taxon>
        <taxon>Arthropoda</taxon>
        <taxon>Hexapoda</taxon>
        <taxon>Insecta</taxon>
        <taxon>Pterygota</taxon>
        <taxon>Neoptera</taxon>
        <taxon>Endopterygota</taxon>
        <taxon>Lepidoptera</taxon>
        <taxon>Glossata</taxon>
        <taxon>Ditrysia</taxon>
        <taxon>Noctuoidea</taxon>
        <taxon>Noctuidae</taxon>
        <taxon>Amphipyrinae</taxon>
        <taxon>Spodoptera</taxon>
    </lineage>
</organism>
<accession>A0A835GG04</accession>
<dbReference type="EMBL" id="JACKWZ010000104">
    <property type="protein sequence ID" value="KAF9415689.1"/>
    <property type="molecule type" value="Genomic_DNA"/>
</dbReference>
<gene>
    <name evidence="1" type="ORF">HW555_006723</name>
</gene>
<evidence type="ECO:0000313" key="2">
    <source>
        <dbReference type="Proteomes" id="UP000648187"/>
    </source>
</evidence>
<sequence>MNIPEIKSYQEQAIDTVVSVINRAKEKLGVRQTLRQLANSREFACNAKLSLKAIGPPFAITCEKFILKTIEKKWKLADKFMYVVRYMGESKNEVSQYYYFEAIFSQPTASYPIPQATVSVFFILEDKHTEPTNERGVPMMFFRVEGHHTEHDIRFVALSADWILAMLKMKIKLFQRIETIRMF</sequence>
<dbReference type="InterPro" id="IPR025663">
    <property type="entry name" value="AKAP_28"/>
</dbReference>
<dbReference type="Pfam" id="PF14469">
    <property type="entry name" value="AKAP28"/>
    <property type="match status" value="1"/>
</dbReference>
<dbReference type="OrthoDB" id="2148342at2759"/>
<evidence type="ECO:0008006" key="3">
    <source>
        <dbReference type="Google" id="ProtNLM"/>
    </source>
</evidence>
<dbReference type="Proteomes" id="UP000648187">
    <property type="component" value="Unassembled WGS sequence"/>
</dbReference>
<dbReference type="GO" id="GO:0034237">
    <property type="term" value="F:protein kinase A regulatory subunit binding"/>
    <property type="evidence" value="ECO:0007669"/>
    <property type="project" value="TreeGrafter"/>
</dbReference>
<keyword evidence="2" id="KW-1185">Reference proteome</keyword>
<proteinExistence type="predicted"/>
<name>A0A835GG04_SPOEX</name>
<dbReference type="AlphaFoldDB" id="A0A835GG04"/>
<dbReference type="PANTHER" id="PTHR35075">
    <property type="entry name" value="A-KINASE ANCHOR PROTEIN 14"/>
    <property type="match status" value="1"/>
</dbReference>
<protein>
    <recommendedName>
        <fullName evidence="3">A-kinase anchor protein 14</fullName>
    </recommendedName>
</protein>
<dbReference type="InterPro" id="IPR053084">
    <property type="entry name" value="AKAP"/>
</dbReference>
<reference evidence="1" key="1">
    <citation type="submission" date="2020-08" db="EMBL/GenBank/DDBJ databases">
        <title>Spodoptera exigua strain:BAW_Kor-Di-RS1 Genome sequencing and assembly.</title>
        <authorList>
            <person name="Kim J."/>
            <person name="Nam H.Y."/>
            <person name="Kwon M."/>
            <person name="Choi J.H."/>
            <person name="Cho S.R."/>
            <person name="Kim G.-H."/>
        </authorList>
    </citation>
    <scope>NUCLEOTIDE SEQUENCE</scope>
    <source>
        <strain evidence="1">BAW_Kor-Di-RS1</strain>
        <tissue evidence="1">Whole-body</tissue>
    </source>
</reference>
<comment type="caution">
    <text evidence="1">The sequence shown here is derived from an EMBL/GenBank/DDBJ whole genome shotgun (WGS) entry which is preliminary data.</text>
</comment>
<dbReference type="GO" id="GO:0005952">
    <property type="term" value="C:cAMP-dependent protein kinase complex"/>
    <property type="evidence" value="ECO:0007669"/>
    <property type="project" value="TreeGrafter"/>
</dbReference>